<accession>A0ABD5SMB5</accession>
<feature type="domain" description="SWIM-type" evidence="2">
    <location>
        <begin position="51"/>
        <end position="86"/>
    </location>
</feature>
<gene>
    <name evidence="3" type="ORF">ACFQE6_13880</name>
</gene>
<sequence>MAVARSAESVDVIDGPATKALTECMTVMDSVGIVRDVSGMFEVTSESGREYIVDLEAPTGARCLCDDHKYRQRVCKHIYRVQFETGARKIPAWVDPADVDDGLGEFVDGEPRWSR</sequence>
<keyword evidence="4" id="KW-1185">Reference proteome</keyword>
<keyword evidence="1" id="KW-0479">Metal-binding</keyword>
<name>A0ABD5SMB5_9EURY</name>
<dbReference type="Proteomes" id="UP001596383">
    <property type="component" value="Unassembled WGS sequence"/>
</dbReference>
<evidence type="ECO:0000259" key="2">
    <source>
        <dbReference type="PROSITE" id="PS50966"/>
    </source>
</evidence>
<dbReference type="GO" id="GO:0008270">
    <property type="term" value="F:zinc ion binding"/>
    <property type="evidence" value="ECO:0007669"/>
    <property type="project" value="UniProtKB-KW"/>
</dbReference>
<evidence type="ECO:0000256" key="1">
    <source>
        <dbReference type="PROSITE-ProRule" id="PRU00325"/>
    </source>
</evidence>
<reference evidence="3 4" key="1">
    <citation type="journal article" date="2019" name="Int. J. Syst. Evol. Microbiol.">
        <title>The Global Catalogue of Microorganisms (GCM) 10K type strain sequencing project: providing services to taxonomists for standard genome sequencing and annotation.</title>
        <authorList>
            <consortium name="The Broad Institute Genomics Platform"/>
            <consortium name="The Broad Institute Genome Sequencing Center for Infectious Disease"/>
            <person name="Wu L."/>
            <person name="Ma J."/>
        </authorList>
    </citation>
    <scope>NUCLEOTIDE SEQUENCE [LARGE SCALE GENOMIC DNA]</scope>
    <source>
        <strain evidence="3 4">LMG 29247</strain>
    </source>
</reference>
<evidence type="ECO:0000313" key="3">
    <source>
        <dbReference type="EMBL" id="MFC6766039.1"/>
    </source>
</evidence>
<dbReference type="AlphaFoldDB" id="A0ABD5SMB5"/>
<protein>
    <recommendedName>
        <fullName evidence="2">SWIM-type domain-containing protein</fullName>
    </recommendedName>
</protein>
<dbReference type="RefSeq" id="WP_273739033.1">
    <property type="nucleotide sequence ID" value="NZ_JAQIVI010000210.1"/>
</dbReference>
<dbReference type="EMBL" id="JBHSWV010000210">
    <property type="protein sequence ID" value="MFC6766039.1"/>
    <property type="molecule type" value="Genomic_DNA"/>
</dbReference>
<evidence type="ECO:0000313" key="4">
    <source>
        <dbReference type="Proteomes" id="UP001596383"/>
    </source>
</evidence>
<proteinExistence type="predicted"/>
<dbReference type="PROSITE" id="PS50966">
    <property type="entry name" value="ZF_SWIM"/>
    <property type="match status" value="1"/>
</dbReference>
<organism evidence="3 4">
    <name type="scientific">Natrinema soli</name>
    <dbReference type="NCBI Taxonomy" id="1930624"/>
    <lineage>
        <taxon>Archaea</taxon>
        <taxon>Methanobacteriati</taxon>
        <taxon>Methanobacteriota</taxon>
        <taxon>Stenosarchaea group</taxon>
        <taxon>Halobacteria</taxon>
        <taxon>Halobacteriales</taxon>
        <taxon>Natrialbaceae</taxon>
        <taxon>Natrinema</taxon>
    </lineage>
</organism>
<dbReference type="InterPro" id="IPR007527">
    <property type="entry name" value="Znf_SWIM"/>
</dbReference>
<comment type="caution">
    <text evidence="3">The sequence shown here is derived from an EMBL/GenBank/DDBJ whole genome shotgun (WGS) entry which is preliminary data.</text>
</comment>
<keyword evidence="1" id="KW-0862">Zinc</keyword>
<keyword evidence="1" id="KW-0863">Zinc-finger</keyword>